<dbReference type="SMART" id="SM00849">
    <property type="entry name" value="Lactamase_B"/>
    <property type="match status" value="1"/>
</dbReference>
<organism evidence="2 3">
    <name type="scientific">Piscinibacterium candidicorallinum</name>
    <dbReference type="NCBI Taxonomy" id="1793872"/>
    <lineage>
        <taxon>Bacteria</taxon>
        <taxon>Pseudomonadati</taxon>
        <taxon>Pseudomonadota</taxon>
        <taxon>Betaproteobacteria</taxon>
        <taxon>Burkholderiales</taxon>
        <taxon>Piscinibacterium</taxon>
    </lineage>
</organism>
<dbReference type="RefSeq" id="WP_377302517.1">
    <property type="nucleotide sequence ID" value="NZ_CP180191.1"/>
</dbReference>
<sequence length="259" mass="27280">MRFCALGSGSEGNALLVEYRGDPGIAPTRILLDCGFGLRALTSRLAALDLAPADLHAIFVTHEHGDHVGGAYTVARRCAAPLFMSRGTYVSSGGEAEGVEAQVVAAGVAQSVGDIEVMPWAVPHDAREPVQFSFSAGGRRLAVLTDLGSITPGVLRMVSGVDALVLECNHDEAMLRDSAYPYSLKQRILGAWGHLSNTQAAALLEQADTTRLRAVHAAHLSQSNNQPALARAALAQALGAQEEDIGVLEQHAVGRWISV</sequence>
<dbReference type="Proteomes" id="UP001595556">
    <property type="component" value="Unassembled WGS sequence"/>
</dbReference>
<dbReference type="PANTHER" id="PTHR47619">
    <property type="entry name" value="METALLO-HYDROLASE YYCJ-RELATED"/>
    <property type="match status" value="1"/>
</dbReference>
<dbReference type="InterPro" id="IPR001279">
    <property type="entry name" value="Metallo-B-lactamas"/>
</dbReference>
<comment type="caution">
    <text evidence="2">The sequence shown here is derived from an EMBL/GenBank/DDBJ whole genome shotgun (WGS) entry which is preliminary data.</text>
</comment>
<evidence type="ECO:0000313" key="3">
    <source>
        <dbReference type="Proteomes" id="UP001595556"/>
    </source>
</evidence>
<keyword evidence="3" id="KW-1185">Reference proteome</keyword>
<evidence type="ECO:0000259" key="1">
    <source>
        <dbReference type="SMART" id="SM00849"/>
    </source>
</evidence>
<reference evidence="3" key="1">
    <citation type="journal article" date="2019" name="Int. J. Syst. Evol. Microbiol.">
        <title>The Global Catalogue of Microorganisms (GCM) 10K type strain sequencing project: providing services to taxonomists for standard genome sequencing and annotation.</title>
        <authorList>
            <consortium name="The Broad Institute Genomics Platform"/>
            <consortium name="The Broad Institute Genome Sequencing Center for Infectious Disease"/>
            <person name="Wu L."/>
            <person name="Ma J."/>
        </authorList>
    </citation>
    <scope>NUCLEOTIDE SEQUENCE [LARGE SCALE GENOMIC DNA]</scope>
    <source>
        <strain evidence="3">KCTC 52168</strain>
    </source>
</reference>
<dbReference type="InterPro" id="IPR052533">
    <property type="entry name" value="WalJ/YycJ-like"/>
</dbReference>
<dbReference type="SUPFAM" id="SSF56281">
    <property type="entry name" value="Metallo-hydrolase/oxidoreductase"/>
    <property type="match status" value="1"/>
</dbReference>
<feature type="domain" description="Metallo-beta-lactamase" evidence="1">
    <location>
        <begin position="11"/>
        <end position="194"/>
    </location>
</feature>
<dbReference type="PANTHER" id="PTHR47619:SF1">
    <property type="entry name" value="EXODEOXYRIBONUCLEASE WALJ"/>
    <property type="match status" value="1"/>
</dbReference>
<dbReference type="InterPro" id="IPR036866">
    <property type="entry name" value="RibonucZ/Hydroxyglut_hydro"/>
</dbReference>
<dbReference type="Pfam" id="PF12706">
    <property type="entry name" value="Lactamase_B_2"/>
    <property type="match status" value="1"/>
</dbReference>
<accession>A0ABV7H4P5</accession>
<name>A0ABV7H4P5_9BURK</name>
<protein>
    <submittedName>
        <fullName evidence="2">MBL fold metallo-hydrolase</fullName>
    </submittedName>
</protein>
<proteinExistence type="predicted"/>
<dbReference type="Gene3D" id="3.60.15.10">
    <property type="entry name" value="Ribonuclease Z/Hydroxyacylglutathione hydrolase-like"/>
    <property type="match status" value="1"/>
</dbReference>
<dbReference type="EMBL" id="JBHRTI010000003">
    <property type="protein sequence ID" value="MFC3146576.1"/>
    <property type="molecule type" value="Genomic_DNA"/>
</dbReference>
<evidence type="ECO:0000313" key="2">
    <source>
        <dbReference type="EMBL" id="MFC3146576.1"/>
    </source>
</evidence>
<gene>
    <name evidence="2" type="ORF">ACFOEN_02840</name>
</gene>